<name>A0ABW3NJ18_9BACI</name>
<evidence type="ECO:0000259" key="3">
    <source>
        <dbReference type="Pfam" id="PF08220"/>
    </source>
</evidence>
<feature type="domain" description="HTH deoR-type" evidence="3">
    <location>
        <begin position="9"/>
        <end position="48"/>
    </location>
</feature>
<dbReference type="Pfam" id="PF08220">
    <property type="entry name" value="HTH_DeoR"/>
    <property type="match status" value="1"/>
</dbReference>
<reference evidence="6" key="1">
    <citation type="journal article" date="2019" name="Int. J. Syst. Evol. Microbiol.">
        <title>The Global Catalogue of Microorganisms (GCM) 10K type strain sequencing project: providing services to taxonomists for standard genome sequencing and annotation.</title>
        <authorList>
            <consortium name="The Broad Institute Genomics Platform"/>
            <consortium name="The Broad Institute Genome Sequencing Center for Infectious Disease"/>
            <person name="Wu L."/>
            <person name="Ma J."/>
        </authorList>
    </citation>
    <scope>NUCLEOTIDE SEQUENCE [LARGE SCALE GENOMIC DNA]</scope>
    <source>
        <strain evidence="6">CCUG 56608</strain>
    </source>
</reference>
<keyword evidence="6" id="KW-1185">Reference proteome</keyword>
<dbReference type="PANTHER" id="PTHR38600">
    <property type="entry name" value="TRANSCRIPTIONAL REGULATORY PROTEIN"/>
    <property type="match status" value="1"/>
</dbReference>
<gene>
    <name evidence="5" type="ORF">ACFQ19_10565</name>
</gene>
<dbReference type="Proteomes" id="UP001597041">
    <property type="component" value="Unassembled WGS sequence"/>
</dbReference>
<accession>A0ABW3NJ18</accession>
<dbReference type="RefSeq" id="WP_379592044.1">
    <property type="nucleotide sequence ID" value="NZ_JBHTKK010000011.1"/>
</dbReference>
<evidence type="ECO:0000256" key="2">
    <source>
        <dbReference type="ARBA" id="ARBA00023163"/>
    </source>
</evidence>
<evidence type="ECO:0000313" key="6">
    <source>
        <dbReference type="Proteomes" id="UP001597041"/>
    </source>
</evidence>
<keyword evidence="2" id="KW-0804">Transcription</keyword>
<dbReference type="InterPro" id="IPR036390">
    <property type="entry name" value="WH_DNA-bd_sf"/>
</dbReference>
<dbReference type="Pfam" id="PF18546">
    <property type="entry name" value="MetOD1"/>
    <property type="match status" value="1"/>
</dbReference>
<dbReference type="EMBL" id="JBHTKK010000011">
    <property type="protein sequence ID" value="MFD1066465.1"/>
    <property type="molecule type" value="Genomic_DNA"/>
</dbReference>
<dbReference type="InterPro" id="IPR041359">
    <property type="entry name" value="MetOD1"/>
</dbReference>
<evidence type="ECO:0000256" key="1">
    <source>
        <dbReference type="ARBA" id="ARBA00023015"/>
    </source>
</evidence>
<evidence type="ECO:0000313" key="5">
    <source>
        <dbReference type="EMBL" id="MFD1066465.1"/>
    </source>
</evidence>
<sequence length="212" mass="24825">MGKRVSTKDKIIQLLKKQGELTMDAMMEHFTISETAVRKQLHTLVQEAFIEVKQHKKEIGRPYHTYRLTEKSQESFPDRYKELSLDLLHDLEALQGTQLIHDLLQKQSAKEKVQLKQRLDACSTTEEKIAALKDMQNRSGYMFQVEDKGREGFQLNNFHCPFLEVAKDYPIMCQHEKEMYESLFPDQRVKTMSLLVDGKTYCQWYITGASDK</sequence>
<dbReference type="InterPro" id="IPR001034">
    <property type="entry name" value="DeoR_HTH"/>
</dbReference>
<comment type="caution">
    <text evidence="5">The sequence shown here is derived from an EMBL/GenBank/DDBJ whole genome shotgun (WGS) entry which is preliminary data.</text>
</comment>
<feature type="domain" description="Metanogen output" evidence="4">
    <location>
        <begin position="113"/>
        <end position="205"/>
    </location>
</feature>
<keyword evidence="1" id="KW-0805">Transcription regulation</keyword>
<proteinExistence type="predicted"/>
<evidence type="ECO:0000259" key="4">
    <source>
        <dbReference type="Pfam" id="PF18546"/>
    </source>
</evidence>
<dbReference type="SUPFAM" id="SSF46785">
    <property type="entry name" value="Winged helix' DNA-binding domain"/>
    <property type="match status" value="1"/>
</dbReference>
<organism evidence="5 6">
    <name type="scientific">Oceanobacillus locisalsi</name>
    <dbReference type="NCBI Taxonomy" id="546107"/>
    <lineage>
        <taxon>Bacteria</taxon>
        <taxon>Bacillati</taxon>
        <taxon>Bacillota</taxon>
        <taxon>Bacilli</taxon>
        <taxon>Bacillales</taxon>
        <taxon>Bacillaceae</taxon>
        <taxon>Oceanobacillus</taxon>
    </lineage>
</organism>
<protein>
    <submittedName>
        <fullName evidence="5">Helix-turn-helix transcriptional regulator</fullName>
    </submittedName>
</protein>
<dbReference type="Gene3D" id="1.10.10.10">
    <property type="entry name" value="Winged helix-like DNA-binding domain superfamily/Winged helix DNA-binding domain"/>
    <property type="match status" value="1"/>
</dbReference>
<dbReference type="InterPro" id="IPR036388">
    <property type="entry name" value="WH-like_DNA-bd_sf"/>
</dbReference>
<dbReference type="PANTHER" id="PTHR38600:SF2">
    <property type="entry name" value="SLL0088 PROTEIN"/>
    <property type="match status" value="1"/>
</dbReference>